<feature type="domain" description="DUF7580" evidence="6">
    <location>
        <begin position="205"/>
        <end position="540"/>
    </location>
</feature>
<keyword evidence="8" id="KW-1185">Reference proteome</keyword>
<gene>
    <name evidence="7" type="ORF">LX32DRAFT_725677</name>
</gene>
<dbReference type="PRINTS" id="PR00723">
    <property type="entry name" value="SUBTILISIN"/>
</dbReference>
<feature type="active site" description="Charge relay system" evidence="4">
    <location>
        <position position="827"/>
    </location>
</feature>
<proteinExistence type="inferred from homology"/>
<dbReference type="InterPro" id="IPR056002">
    <property type="entry name" value="DUF7580"/>
</dbReference>
<dbReference type="InterPro" id="IPR036852">
    <property type="entry name" value="Peptidase_S8/S53_dom_sf"/>
</dbReference>
<comment type="caution">
    <text evidence="7">The sequence shown here is derived from an EMBL/GenBank/DDBJ whole genome shotgun (WGS) entry which is preliminary data.</text>
</comment>
<reference evidence="7" key="1">
    <citation type="submission" date="2021-06" db="EMBL/GenBank/DDBJ databases">
        <title>Comparative genomics, transcriptomics and evolutionary studies reveal genomic signatures of adaptation to plant cell wall in hemibiotrophic fungi.</title>
        <authorList>
            <consortium name="DOE Joint Genome Institute"/>
            <person name="Baroncelli R."/>
            <person name="Diaz J.F."/>
            <person name="Benocci T."/>
            <person name="Peng M."/>
            <person name="Battaglia E."/>
            <person name="Haridas S."/>
            <person name="Andreopoulos W."/>
            <person name="Labutti K."/>
            <person name="Pangilinan J."/>
            <person name="Floch G.L."/>
            <person name="Makela M.R."/>
            <person name="Henrissat B."/>
            <person name="Grigoriev I.V."/>
            <person name="Crouch J.A."/>
            <person name="De Vries R.P."/>
            <person name="Sukno S.A."/>
            <person name="Thon M.R."/>
        </authorList>
    </citation>
    <scope>NUCLEOTIDE SEQUENCE</scope>
    <source>
        <strain evidence="7">MAFF235873</strain>
    </source>
</reference>
<keyword evidence="2 4" id="KW-0378">Hydrolase</keyword>
<dbReference type="GO" id="GO:0004252">
    <property type="term" value="F:serine-type endopeptidase activity"/>
    <property type="evidence" value="ECO:0007669"/>
    <property type="project" value="UniProtKB-UniRule"/>
</dbReference>
<protein>
    <submittedName>
        <fullName evidence="7">Subtilase</fullName>
    </submittedName>
</protein>
<accession>A0AAD9HP05</accession>
<dbReference type="Gene3D" id="3.40.50.200">
    <property type="entry name" value="Peptidase S8/S53 domain"/>
    <property type="match status" value="1"/>
</dbReference>
<dbReference type="SUPFAM" id="SSF52743">
    <property type="entry name" value="Subtilisin-like"/>
    <property type="match status" value="1"/>
</dbReference>
<dbReference type="AlphaFoldDB" id="A0AAD9HP05"/>
<evidence type="ECO:0000313" key="8">
    <source>
        <dbReference type="Proteomes" id="UP001232148"/>
    </source>
</evidence>
<evidence type="ECO:0000259" key="6">
    <source>
        <dbReference type="Pfam" id="PF24476"/>
    </source>
</evidence>
<dbReference type="EMBL" id="MU842828">
    <property type="protein sequence ID" value="KAK2032675.1"/>
    <property type="molecule type" value="Genomic_DNA"/>
</dbReference>
<feature type="active site" description="Charge relay system" evidence="4">
    <location>
        <position position="663"/>
    </location>
</feature>
<dbReference type="InterPro" id="IPR023828">
    <property type="entry name" value="Peptidase_S8_Ser-AS"/>
</dbReference>
<dbReference type="Pfam" id="PF00082">
    <property type="entry name" value="Peptidase_S8"/>
    <property type="match status" value="1"/>
</dbReference>
<evidence type="ECO:0000256" key="3">
    <source>
        <dbReference type="ARBA" id="ARBA00022825"/>
    </source>
</evidence>
<dbReference type="Proteomes" id="UP001232148">
    <property type="component" value="Unassembled WGS sequence"/>
</dbReference>
<evidence type="ECO:0000256" key="4">
    <source>
        <dbReference type="PROSITE-ProRule" id="PRU01240"/>
    </source>
</evidence>
<dbReference type="InterPro" id="IPR015500">
    <property type="entry name" value="Peptidase_S8_subtilisin-rel"/>
</dbReference>
<keyword evidence="3 4" id="KW-0720">Serine protease</keyword>
<dbReference type="PROSITE" id="PS51892">
    <property type="entry name" value="SUBTILASE"/>
    <property type="match status" value="1"/>
</dbReference>
<dbReference type="CDD" id="cd00306">
    <property type="entry name" value="Peptidases_S8_S53"/>
    <property type="match status" value="1"/>
</dbReference>
<feature type="domain" description="Peptidase S8/S53" evidence="5">
    <location>
        <begin position="610"/>
        <end position="841"/>
    </location>
</feature>
<comment type="similarity">
    <text evidence="4">Belongs to the peptidase S8 family.</text>
</comment>
<organism evidence="7 8">
    <name type="scientific">Colletotrichum zoysiae</name>
    <dbReference type="NCBI Taxonomy" id="1216348"/>
    <lineage>
        <taxon>Eukaryota</taxon>
        <taxon>Fungi</taxon>
        <taxon>Dikarya</taxon>
        <taxon>Ascomycota</taxon>
        <taxon>Pezizomycotina</taxon>
        <taxon>Sordariomycetes</taxon>
        <taxon>Hypocreomycetidae</taxon>
        <taxon>Glomerellales</taxon>
        <taxon>Glomerellaceae</taxon>
        <taxon>Colletotrichum</taxon>
        <taxon>Colletotrichum graminicola species complex</taxon>
    </lineage>
</organism>
<dbReference type="Pfam" id="PF24476">
    <property type="entry name" value="DUF7580"/>
    <property type="match status" value="1"/>
</dbReference>
<evidence type="ECO:0000256" key="2">
    <source>
        <dbReference type="ARBA" id="ARBA00022801"/>
    </source>
</evidence>
<evidence type="ECO:0000313" key="7">
    <source>
        <dbReference type="EMBL" id="KAK2032675.1"/>
    </source>
</evidence>
<feature type="active site" description="Charge relay system" evidence="4">
    <location>
        <position position="617"/>
    </location>
</feature>
<dbReference type="GO" id="GO:0006508">
    <property type="term" value="P:proteolysis"/>
    <property type="evidence" value="ECO:0007669"/>
    <property type="project" value="UniProtKB-KW"/>
</dbReference>
<name>A0AAD9HP05_9PEZI</name>
<keyword evidence="1 4" id="KW-0645">Protease</keyword>
<dbReference type="PROSITE" id="PS00138">
    <property type="entry name" value="SUBTILASE_SER"/>
    <property type="match status" value="1"/>
</dbReference>
<evidence type="ECO:0000256" key="1">
    <source>
        <dbReference type="ARBA" id="ARBA00022670"/>
    </source>
</evidence>
<dbReference type="InterPro" id="IPR000209">
    <property type="entry name" value="Peptidase_S8/S53_dom"/>
</dbReference>
<sequence length="919" mass="104406">MSLLSVWGFGATSPVCDVDDIYALLVSVLPTFIAIADRTLNTLPDEDPFTETRKFYIRFKTVVFNLDAVLVLWDPVEPIQKLSTNEADFKKNLMRVLDELENRFVSQSGEEAGTAFRRIGFQRNNDETYPKLRALRRTLPVDNPPSEHFLTDVSCVMRIKNKSVNKQEKLLENIGQALQFFYDLLPLTTDFDSPCPLRFSDYPLKHMRKLTETLFDVVQRNWCCQCPSSTFHVSRKTRLNLTQHQRFEIVPARGQVLSISEARFRVLFPTSSWDLEWQDTEIAVNSRKYEKTEHMEVENGLCGIIQGVKAGIRPRMAIHARKLWQLHADVETNRLFPPQVRDVEFMSLKDLLKPNRSNHRSLMSSIEGKDRLILAFVLATSLLHFFKGPWLEASLSSESICFLVSRRRSSPDITKPYLTTSCSSSPRGALPRGFDLNQPHRFPDILSLGILLLEIARGAPLDIEESQDRCVVALECMDKWAKTCRTGRSSTIHDCLRRTILACIDPREFMDVLHRRSVNAFEVRRYIFERILYPLDYALATTYEIKSNNLHDNISRANEASAMGYFDHQDEDQLEKREAADEWLRHLDGVHDLVYECQDLCEEAVKQATRVKVAVLDTGFQLPEVLQENYESEGRINFQQSDTFVSATKGDATHDWKVDCDGHGSRVGQIILRVAPTADLHVAKVFRTKGDLADPEMAVEVHGRIAEAINRATHEWQVDMIIMCFGFDQLIPLIRKAMDNALLSNKPPLFFAATSNDGAHKRTSWPARDISVIGISSTTGNGDVSSFNPPEKDAHPILYAFGEGVPIEVAASRNPEKLITKYVSGTSYATPVAAGLAANLLGCIRMLVETTLQGEDRALYSHVPRDLEQMRGMLAVLRRHMRREHVCGVKSLLPWDFLKIQLLDNKKILNDVAETLLEV</sequence>
<dbReference type="PANTHER" id="PTHR35186">
    <property type="entry name" value="ANK_REP_REGION DOMAIN-CONTAINING PROTEIN"/>
    <property type="match status" value="1"/>
</dbReference>
<dbReference type="PANTHER" id="PTHR35186:SF4">
    <property type="entry name" value="PRION-INHIBITION AND PROPAGATION HELO DOMAIN-CONTAINING PROTEIN"/>
    <property type="match status" value="1"/>
</dbReference>
<evidence type="ECO:0000259" key="5">
    <source>
        <dbReference type="Pfam" id="PF00082"/>
    </source>
</evidence>